<feature type="compositionally biased region" description="Basic residues" evidence="10">
    <location>
        <begin position="533"/>
        <end position="548"/>
    </location>
</feature>
<keyword evidence="7" id="KW-0804">Transcription</keyword>
<evidence type="ECO:0000256" key="5">
    <source>
        <dbReference type="ARBA" id="ARBA00023015"/>
    </source>
</evidence>
<dbReference type="Gramene" id="PAN21547">
    <property type="protein sequence ID" value="PAN21547"/>
    <property type="gene ID" value="PAHAL_3G475700"/>
</dbReference>
<evidence type="ECO:0000256" key="2">
    <source>
        <dbReference type="ARBA" id="ARBA00022723"/>
    </source>
</evidence>
<dbReference type="SUPFAM" id="SSF57667">
    <property type="entry name" value="beta-beta-alpha zinc fingers"/>
    <property type="match status" value="1"/>
</dbReference>
<evidence type="ECO:0000256" key="3">
    <source>
        <dbReference type="ARBA" id="ARBA00022771"/>
    </source>
</evidence>
<feature type="domain" description="BED-type" evidence="11">
    <location>
        <begin position="492"/>
        <end position="548"/>
    </location>
</feature>
<dbReference type="InterPro" id="IPR036093">
    <property type="entry name" value="NAC_dom_sf"/>
</dbReference>
<dbReference type="InterPro" id="IPR003656">
    <property type="entry name" value="Znf_BED"/>
</dbReference>
<evidence type="ECO:0000313" key="13">
    <source>
        <dbReference type="EMBL" id="PAN21547.1"/>
    </source>
</evidence>
<dbReference type="PANTHER" id="PTHR31989">
    <property type="entry name" value="NAC DOMAIN-CONTAINING PROTEIN 82-RELATED"/>
    <property type="match status" value="1"/>
</dbReference>
<keyword evidence="5" id="KW-0805">Transcription regulation</keyword>
<dbReference type="Gene3D" id="2.170.150.80">
    <property type="entry name" value="NAC domain"/>
    <property type="match status" value="2"/>
</dbReference>
<feature type="compositionally biased region" description="Polar residues" evidence="10">
    <location>
        <begin position="287"/>
        <end position="297"/>
    </location>
</feature>
<proteinExistence type="predicted"/>
<comment type="subcellular location">
    <subcellularLocation>
        <location evidence="1">Nucleus</location>
    </subcellularLocation>
</comment>
<dbReference type="InterPro" id="IPR036236">
    <property type="entry name" value="Znf_C2H2_sf"/>
</dbReference>
<dbReference type="GO" id="GO:0006355">
    <property type="term" value="P:regulation of DNA-templated transcription"/>
    <property type="evidence" value="ECO:0007669"/>
    <property type="project" value="InterPro"/>
</dbReference>
<dbReference type="Pfam" id="PF02365">
    <property type="entry name" value="NAM"/>
    <property type="match status" value="2"/>
</dbReference>
<evidence type="ECO:0000256" key="6">
    <source>
        <dbReference type="ARBA" id="ARBA00023125"/>
    </source>
</evidence>
<evidence type="ECO:0000256" key="8">
    <source>
        <dbReference type="ARBA" id="ARBA00023242"/>
    </source>
</evidence>
<dbReference type="PROSITE" id="PS50808">
    <property type="entry name" value="ZF_BED"/>
    <property type="match status" value="2"/>
</dbReference>
<keyword evidence="3 9" id="KW-0863">Zinc-finger</keyword>
<dbReference type="InterPro" id="IPR003441">
    <property type="entry name" value="NAC-dom"/>
</dbReference>
<keyword evidence="2" id="KW-0479">Metal-binding</keyword>
<evidence type="ECO:0008006" key="14">
    <source>
        <dbReference type="Google" id="ProtNLM"/>
    </source>
</evidence>
<keyword evidence="4" id="KW-0862">Zinc</keyword>
<dbReference type="PROSITE" id="PS51005">
    <property type="entry name" value="NAC"/>
    <property type="match status" value="1"/>
</dbReference>
<dbReference type="GO" id="GO:0008270">
    <property type="term" value="F:zinc ion binding"/>
    <property type="evidence" value="ECO:0007669"/>
    <property type="project" value="UniProtKB-KW"/>
</dbReference>
<sequence length="548" mass="63079">MEPDGAAATLRNINDAIEEVRRRSLRDRGWTIEEAIKDMRSGMWEWRRKASRRLQANAGLAEVDPWDLPRRFAMPKDQRTSSLRTYSGYWKEKEDEFIAIRKGGGEGSSSPSSSPCYDGVRRTLEFYEHNGTKTDWVMHEYYHLAGNKILQEDVVLRKVFNKKHTDRIHSCLESLDRVMKAYHEALGKHGNVIRKVFLSVEMSLRSSLLLIDHLGDFEEAESGCGEFPTASAAPDGESDDVWQHFTRINTKDPDVVYAACHRCDRVLRAHSKNGTSHLRRHRKTKTCKCNSNPSSTTEDQESLRELRANLDLYKQGKMEGRVVDSPDLNASVDPWDLPTPRYCTSSLSRKTHQGCWEEIKSNDKLIAIRIGQLPVPQYAGLKRTLEFHHDDGTKTDWIMLEYHQVDEYNTHDLLLEESMVFRKVIQIFKDAVKELERMWNGDDDGEEERYIGEREEEVKACMSTLLRDCLLGEAGQSDQSRVGKRKRTGAPEGGSEVWLYFTKIYTMDPDRVYAVCHSCDRGYKGHSKNGTSHLKRHNMTCSSKHRKV</sequence>
<evidence type="ECO:0000256" key="1">
    <source>
        <dbReference type="ARBA" id="ARBA00004123"/>
    </source>
</evidence>
<organism evidence="13">
    <name type="scientific">Panicum hallii</name>
    <dbReference type="NCBI Taxonomy" id="206008"/>
    <lineage>
        <taxon>Eukaryota</taxon>
        <taxon>Viridiplantae</taxon>
        <taxon>Streptophyta</taxon>
        <taxon>Embryophyta</taxon>
        <taxon>Tracheophyta</taxon>
        <taxon>Spermatophyta</taxon>
        <taxon>Magnoliopsida</taxon>
        <taxon>Liliopsida</taxon>
        <taxon>Poales</taxon>
        <taxon>Poaceae</taxon>
        <taxon>PACMAD clade</taxon>
        <taxon>Panicoideae</taxon>
        <taxon>Panicodae</taxon>
        <taxon>Paniceae</taxon>
        <taxon>Panicinae</taxon>
        <taxon>Panicum</taxon>
        <taxon>Panicum sect. Panicum</taxon>
    </lineage>
</organism>
<keyword evidence="8" id="KW-0539">Nucleus</keyword>
<protein>
    <recommendedName>
        <fullName evidence="14">BED-type domain-containing protein</fullName>
    </recommendedName>
</protein>
<accession>A0A2S3HEW3</accession>
<evidence type="ECO:0000256" key="7">
    <source>
        <dbReference type="ARBA" id="ARBA00023163"/>
    </source>
</evidence>
<evidence type="ECO:0000259" key="11">
    <source>
        <dbReference type="PROSITE" id="PS50808"/>
    </source>
</evidence>
<keyword evidence="6" id="KW-0238">DNA-binding</keyword>
<feature type="domain" description="NAC" evidence="12">
    <location>
        <begin position="26"/>
        <end position="162"/>
    </location>
</feature>
<evidence type="ECO:0000256" key="10">
    <source>
        <dbReference type="SAM" id="MobiDB-lite"/>
    </source>
</evidence>
<dbReference type="SUPFAM" id="SSF101941">
    <property type="entry name" value="NAC domain"/>
    <property type="match status" value="2"/>
</dbReference>
<dbReference type="EMBL" id="CM008048">
    <property type="protein sequence ID" value="PAN21547.1"/>
    <property type="molecule type" value="Genomic_DNA"/>
</dbReference>
<name>A0A2S3HEW3_9POAL</name>
<dbReference type="AlphaFoldDB" id="A0A2S3HEW3"/>
<evidence type="ECO:0000256" key="9">
    <source>
        <dbReference type="PROSITE-ProRule" id="PRU00027"/>
    </source>
</evidence>
<dbReference type="SMART" id="SM00614">
    <property type="entry name" value="ZnF_BED"/>
    <property type="match status" value="2"/>
</dbReference>
<evidence type="ECO:0000256" key="4">
    <source>
        <dbReference type="ARBA" id="ARBA00022833"/>
    </source>
</evidence>
<gene>
    <name evidence="13" type="ORF">PAHAL_3G475700</name>
</gene>
<feature type="region of interest" description="Disordered" evidence="10">
    <location>
        <begin position="274"/>
        <end position="299"/>
    </location>
</feature>
<feature type="compositionally biased region" description="Basic residues" evidence="10">
    <location>
        <begin position="277"/>
        <end position="286"/>
    </location>
</feature>
<feature type="domain" description="BED-type" evidence="11">
    <location>
        <begin position="236"/>
        <end position="294"/>
    </location>
</feature>
<evidence type="ECO:0000259" key="12">
    <source>
        <dbReference type="PROSITE" id="PS51005"/>
    </source>
</evidence>
<dbReference type="GO" id="GO:0003677">
    <property type="term" value="F:DNA binding"/>
    <property type="evidence" value="ECO:0007669"/>
    <property type="project" value="UniProtKB-KW"/>
</dbReference>
<dbReference type="Proteomes" id="UP000243499">
    <property type="component" value="Chromosome 3"/>
</dbReference>
<dbReference type="GO" id="GO:0005634">
    <property type="term" value="C:nucleus"/>
    <property type="evidence" value="ECO:0007669"/>
    <property type="project" value="UniProtKB-SubCell"/>
</dbReference>
<feature type="region of interest" description="Disordered" evidence="10">
    <location>
        <begin position="527"/>
        <end position="548"/>
    </location>
</feature>
<reference evidence="13" key="1">
    <citation type="submission" date="2018-04" db="EMBL/GenBank/DDBJ databases">
        <title>WGS assembly of Panicum hallii.</title>
        <authorList>
            <person name="Lovell J."/>
            <person name="Jenkins J."/>
            <person name="Lowry D."/>
            <person name="Mamidi S."/>
            <person name="Sreedasyam A."/>
            <person name="Weng X."/>
            <person name="Barry K."/>
            <person name="Bonette J."/>
            <person name="Campitelli B."/>
            <person name="Daum C."/>
            <person name="Gordon S."/>
            <person name="Gould B."/>
            <person name="Lipzen A."/>
            <person name="Macqueen A."/>
            <person name="Palacio-Mejia J."/>
            <person name="Plott C."/>
            <person name="Shakirov E."/>
            <person name="Shu S."/>
            <person name="Yoshinaga Y."/>
            <person name="Zane M."/>
            <person name="Rokhsar D."/>
            <person name="Grimwood J."/>
            <person name="Schmutz J."/>
            <person name="Juenger T."/>
        </authorList>
    </citation>
    <scope>NUCLEOTIDE SEQUENCE [LARGE SCALE GENOMIC DNA]</scope>
    <source>
        <strain evidence="13">FIL2</strain>
    </source>
</reference>